<comment type="subcellular location">
    <subcellularLocation>
        <location evidence="1">Secreted</location>
    </subcellularLocation>
</comment>
<dbReference type="Pfam" id="PF00353">
    <property type="entry name" value="HemolysinCabind"/>
    <property type="match status" value="7"/>
</dbReference>
<evidence type="ECO:0000313" key="7">
    <source>
        <dbReference type="EMBL" id="RAI43564.1"/>
    </source>
</evidence>
<dbReference type="Gene3D" id="2.150.10.10">
    <property type="entry name" value="Serralysin-like metalloprotease, C-terminal"/>
    <property type="match status" value="5"/>
</dbReference>
<dbReference type="InterPro" id="IPR050557">
    <property type="entry name" value="RTX_toxin/Mannuronan_C5-epim"/>
</dbReference>
<dbReference type="SUPFAM" id="SSF51445">
    <property type="entry name" value="(Trans)glycosidases"/>
    <property type="match status" value="1"/>
</dbReference>
<dbReference type="PANTHER" id="PTHR38340:SF1">
    <property type="entry name" value="S-LAYER PROTEIN"/>
    <property type="match status" value="1"/>
</dbReference>
<evidence type="ECO:0000256" key="3">
    <source>
        <dbReference type="ARBA" id="ARBA00022801"/>
    </source>
</evidence>
<reference evidence="7 8" key="1">
    <citation type="submission" date="2017-07" db="EMBL/GenBank/DDBJ databases">
        <title>Draft Genome Sequences of Select Purple Nonsulfur Bacteria.</title>
        <authorList>
            <person name="Lasarre B."/>
            <person name="Mckinlay J.B."/>
        </authorList>
    </citation>
    <scope>NUCLEOTIDE SEQUENCE [LARGE SCALE GENOMIC DNA]</scope>
    <source>
        <strain evidence="7 8">DSM 5909</strain>
    </source>
</reference>
<dbReference type="EMBL" id="NPEX01000082">
    <property type="protein sequence ID" value="RAI43564.1"/>
    <property type="molecule type" value="Genomic_DNA"/>
</dbReference>
<evidence type="ECO:0000256" key="2">
    <source>
        <dbReference type="ARBA" id="ARBA00022525"/>
    </source>
</evidence>
<dbReference type="InterPro" id="IPR001343">
    <property type="entry name" value="Hemolysn_Ca-bd"/>
</dbReference>
<dbReference type="Proteomes" id="UP000249130">
    <property type="component" value="Unassembled WGS sequence"/>
</dbReference>
<keyword evidence="4" id="KW-0326">Glycosidase</keyword>
<comment type="caution">
    <text evidence="7">The sequence shown here is derived from an EMBL/GenBank/DDBJ whole genome shotgun (WGS) entry which is preliminary data.</text>
</comment>
<sequence length="704" mass="73322">MRQRAAPMPRTSNDQPWRSDMFGVNLAGAEFGPAHGEYGKDYIYPSGADLDYYHSKGVTLIRLPFTWEHMQPTLGGALDPVELARMIEFLDAAAARHIEVVLDLHNFGRYDGNTIGSSAVSVANFADFWGKLAGALGDHPAVWGLGLMNEPHDMGDARVWPAAAQAAADAIRAAGSHATLVVSGDGWSGTATWQTLNASLRVNDVLDKVVYEAHAYLDRAGTGVYGSYDAEGGYPGLGVDRVQPFIDWLNQNGLRGFIGEYAVPDDDPRWLPVMHNMLSVLAENDVPSTYWAGGPWWPADSLSIQPVQGIDRPQMDVLEPYLLDDGTVLPWDRVDGTAGNDQLVARPESSRLFGYGGDDVLTGSAGNDILWGGAGNDRLACRAGDDIAHGGSGNDIIGGHDGNDRLYGDDGDDKLYGDAGHDTLYGGRGNDVLDGGDGDDLLDGGDGNDLLVGGDGNDRLDGGTGDDVLEGGNGNDQLFGGAGNDILRGDAGDDTLDGGSGNDQLFGGAGSDRLLGGDGDDVLDGGGGNDVLYGGNGNDRLQGGDGDDLIYGEAGDDVLGGGIGNDRIGGGDGNDLIYGDAGDDILGGHAGDDRIYGGDGNDKLYGDVGNDLLYGGAGNDWIEGGAGDDRMWGDAGADTFAFAAGSGKDTIMDFDPTVDRLVLNGQRFTMHDTPEGLQLDLSGGGVVVIATIHASSFSTAWIVG</sequence>
<proteinExistence type="predicted"/>
<feature type="region of interest" description="Disordered" evidence="5">
    <location>
        <begin position="436"/>
        <end position="511"/>
    </location>
</feature>
<dbReference type="PROSITE" id="PS00330">
    <property type="entry name" value="HEMOLYSIN_CALCIUM"/>
    <property type="match status" value="8"/>
</dbReference>
<dbReference type="PRINTS" id="PR00313">
    <property type="entry name" value="CABNDNGRPT"/>
</dbReference>
<dbReference type="PANTHER" id="PTHR38340">
    <property type="entry name" value="S-LAYER PROTEIN"/>
    <property type="match status" value="1"/>
</dbReference>
<dbReference type="InterPro" id="IPR001547">
    <property type="entry name" value="Glyco_hydro_5"/>
</dbReference>
<evidence type="ECO:0000256" key="4">
    <source>
        <dbReference type="ARBA" id="ARBA00023295"/>
    </source>
</evidence>
<dbReference type="AlphaFoldDB" id="A0A327KZR9"/>
<dbReference type="InterPro" id="IPR011049">
    <property type="entry name" value="Serralysin-like_metalloprot_C"/>
</dbReference>
<evidence type="ECO:0000256" key="1">
    <source>
        <dbReference type="ARBA" id="ARBA00004613"/>
    </source>
</evidence>
<dbReference type="GO" id="GO:0000272">
    <property type="term" value="P:polysaccharide catabolic process"/>
    <property type="evidence" value="ECO:0007669"/>
    <property type="project" value="InterPro"/>
</dbReference>
<keyword evidence="3" id="KW-0378">Hydrolase</keyword>
<name>A0A327KZR9_9BRAD</name>
<dbReference type="InterPro" id="IPR017853">
    <property type="entry name" value="GH"/>
</dbReference>
<evidence type="ECO:0000259" key="6">
    <source>
        <dbReference type="Pfam" id="PF00150"/>
    </source>
</evidence>
<dbReference type="SUPFAM" id="SSF51120">
    <property type="entry name" value="beta-Roll"/>
    <property type="match status" value="3"/>
</dbReference>
<dbReference type="GO" id="GO:0004553">
    <property type="term" value="F:hydrolase activity, hydrolyzing O-glycosyl compounds"/>
    <property type="evidence" value="ECO:0007669"/>
    <property type="project" value="InterPro"/>
</dbReference>
<dbReference type="InterPro" id="IPR018511">
    <property type="entry name" value="Hemolysin-typ_Ca-bd_CS"/>
</dbReference>
<dbReference type="GO" id="GO:0005509">
    <property type="term" value="F:calcium ion binding"/>
    <property type="evidence" value="ECO:0007669"/>
    <property type="project" value="InterPro"/>
</dbReference>
<evidence type="ECO:0000256" key="5">
    <source>
        <dbReference type="SAM" id="MobiDB-lite"/>
    </source>
</evidence>
<accession>A0A327KZR9</accession>
<keyword evidence="2" id="KW-0964">Secreted</keyword>
<organism evidence="7 8">
    <name type="scientific">Rhodoplanes roseus</name>
    <dbReference type="NCBI Taxonomy" id="29409"/>
    <lineage>
        <taxon>Bacteria</taxon>
        <taxon>Pseudomonadati</taxon>
        <taxon>Pseudomonadota</taxon>
        <taxon>Alphaproteobacteria</taxon>
        <taxon>Hyphomicrobiales</taxon>
        <taxon>Nitrobacteraceae</taxon>
        <taxon>Rhodoplanes</taxon>
    </lineage>
</organism>
<dbReference type="Gene3D" id="3.20.20.80">
    <property type="entry name" value="Glycosidases"/>
    <property type="match status" value="1"/>
</dbReference>
<dbReference type="Pfam" id="PF00150">
    <property type="entry name" value="Cellulase"/>
    <property type="match status" value="1"/>
</dbReference>
<gene>
    <name evidence="7" type="ORF">CH341_13745</name>
</gene>
<feature type="domain" description="Glycoside hydrolase family 5" evidence="6">
    <location>
        <begin position="24"/>
        <end position="292"/>
    </location>
</feature>
<protein>
    <recommendedName>
        <fullName evidence="6">Glycoside hydrolase family 5 domain-containing protein</fullName>
    </recommendedName>
</protein>
<dbReference type="GO" id="GO:0005576">
    <property type="term" value="C:extracellular region"/>
    <property type="evidence" value="ECO:0007669"/>
    <property type="project" value="UniProtKB-SubCell"/>
</dbReference>
<keyword evidence="8" id="KW-1185">Reference proteome</keyword>
<evidence type="ECO:0000313" key="8">
    <source>
        <dbReference type="Proteomes" id="UP000249130"/>
    </source>
</evidence>
<dbReference type="OrthoDB" id="9803927at2"/>